<reference evidence="1" key="1">
    <citation type="submission" date="2018-02" db="EMBL/GenBank/DDBJ databases">
        <title>Rhizophora mucronata_Transcriptome.</title>
        <authorList>
            <person name="Meera S.P."/>
            <person name="Sreeshan A."/>
            <person name="Augustine A."/>
        </authorList>
    </citation>
    <scope>NUCLEOTIDE SEQUENCE</scope>
    <source>
        <tissue evidence="1">Leaf</tissue>
    </source>
</reference>
<proteinExistence type="predicted"/>
<evidence type="ECO:0000313" key="1">
    <source>
        <dbReference type="EMBL" id="MBW87478.1"/>
    </source>
</evidence>
<sequence>MNRQTLIHYQWINPKTEGFLNAFFSISCHAHQDKIGRVANSI</sequence>
<name>A0A2P2J1Z3_RHIMU</name>
<dbReference type="PROSITE" id="PS51257">
    <property type="entry name" value="PROKAR_LIPOPROTEIN"/>
    <property type="match status" value="1"/>
</dbReference>
<accession>A0A2P2J1Z3</accession>
<protein>
    <submittedName>
        <fullName evidence="1">Uncharacterized protein</fullName>
    </submittedName>
</protein>
<organism evidence="1">
    <name type="scientific">Rhizophora mucronata</name>
    <name type="common">Asiatic mangrove</name>
    <dbReference type="NCBI Taxonomy" id="61149"/>
    <lineage>
        <taxon>Eukaryota</taxon>
        <taxon>Viridiplantae</taxon>
        <taxon>Streptophyta</taxon>
        <taxon>Embryophyta</taxon>
        <taxon>Tracheophyta</taxon>
        <taxon>Spermatophyta</taxon>
        <taxon>Magnoliopsida</taxon>
        <taxon>eudicotyledons</taxon>
        <taxon>Gunneridae</taxon>
        <taxon>Pentapetalae</taxon>
        <taxon>rosids</taxon>
        <taxon>fabids</taxon>
        <taxon>Malpighiales</taxon>
        <taxon>Rhizophoraceae</taxon>
        <taxon>Rhizophora</taxon>
    </lineage>
</organism>
<dbReference type="AlphaFoldDB" id="A0A2P2J1Z3"/>
<dbReference type="EMBL" id="GGEC01006995">
    <property type="protein sequence ID" value="MBW87478.1"/>
    <property type="molecule type" value="Transcribed_RNA"/>
</dbReference>